<gene>
    <name evidence="1" type="ORF">HXN33_09025</name>
</gene>
<dbReference type="PANTHER" id="PTHR39337">
    <property type="entry name" value="BLR5642 PROTEIN"/>
    <property type="match status" value="1"/>
</dbReference>
<reference evidence="1" key="1">
    <citation type="submission" date="2020-04" db="EMBL/GenBank/DDBJ databases">
        <title>Deep metagenomics examines the oral microbiome during advanced dental caries in children, revealing novel taxa and co-occurrences with host molecules.</title>
        <authorList>
            <person name="Baker J.L."/>
            <person name="Morton J.T."/>
            <person name="Dinis M."/>
            <person name="Alvarez R."/>
            <person name="Tran N.C."/>
            <person name="Knight R."/>
            <person name="Edlund A."/>
        </authorList>
    </citation>
    <scope>NUCLEOTIDE SEQUENCE</scope>
    <source>
        <strain evidence="1">JCVI_25_bin.9</strain>
    </source>
</reference>
<dbReference type="EMBL" id="JABZSQ010000199">
    <property type="protein sequence ID" value="MBF1415706.1"/>
    <property type="molecule type" value="Genomic_DNA"/>
</dbReference>
<protein>
    <submittedName>
        <fullName evidence="1">DUF488 domain-containing protein</fullName>
    </submittedName>
</protein>
<accession>A0A930HZ97</accession>
<dbReference type="InterPro" id="IPR007438">
    <property type="entry name" value="DUF488"/>
</dbReference>
<name>A0A930HZ97_9BACT</name>
<comment type="caution">
    <text evidence="1">The sequence shown here is derived from an EMBL/GenBank/DDBJ whole genome shotgun (WGS) entry which is preliminary data.</text>
</comment>
<proteinExistence type="predicted"/>
<dbReference type="Proteomes" id="UP000757461">
    <property type="component" value="Unassembled WGS sequence"/>
</dbReference>
<dbReference type="PANTHER" id="PTHR39337:SF1">
    <property type="entry name" value="BLR5642 PROTEIN"/>
    <property type="match status" value="1"/>
</dbReference>
<dbReference type="Pfam" id="PF04343">
    <property type="entry name" value="DUF488"/>
    <property type="match status" value="1"/>
</dbReference>
<evidence type="ECO:0000313" key="1">
    <source>
        <dbReference type="EMBL" id="MBF1415706.1"/>
    </source>
</evidence>
<organism evidence="1 2">
    <name type="scientific">Prevotella histicola</name>
    <dbReference type="NCBI Taxonomy" id="470565"/>
    <lineage>
        <taxon>Bacteria</taxon>
        <taxon>Pseudomonadati</taxon>
        <taxon>Bacteroidota</taxon>
        <taxon>Bacteroidia</taxon>
        <taxon>Bacteroidales</taxon>
        <taxon>Prevotellaceae</taxon>
        <taxon>Prevotella</taxon>
    </lineage>
</organism>
<dbReference type="AlphaFoldDB" id="A0A930HZ97"/>
<evidence type="ECO:0000313" key="2">
    <source>
        <dbReference type="Proteomes" id="UP000757461"/>
    </source>
</evidence>
<sequence length="126" mass="14772">MKTSLYSIGHGHKSIEEFIEELNSFKISYLIDVRTVPYSKWNPEFNQETLKRDLNKYCQIRYDWWGNPESDSYIGGRPLSIECLDDDGFFDYKEMAKDYRFKRGTRSWAGDAGVGGISQIKEIKHN</sequence>